<dbReference type="PANTHER" id="PTHR22829">
    <property type="entry name" value="DEP DOMAIN PROTEIN"/>
    <property type="match status" value="1"/>
</dbReference>
<dbReference type="EMBL" id="BLXT01002484">
    <property type="protein sequence ID" value="GFN95037.1"/>
    <property type="molecule type" value="Genomic_DNA"/>
</dbReference>
<name>A0AAV3ZKE6_9GAST</name>
<feature type="region of interest" description="Disordered" evidence="1">
    <location>
        <begin position="206"/>
        <end position="231"/>
    </location>
</feature>
<gene>
    <name evidence="3" type="ORF">PoB_002154300</name>
</gene>
<sequence>MTADGQVKDRRYHLRKYKKCVVGRETIDWLLKHYHVQSREEAIRGMQILQDLGLIHHVVDEHDFKDEHLFYRFTYDDESFTLNRDLASFYRGIDIYRILKSGGGDVMRDMYHKGILYKEAFYGSDAVDCVTAAEYFPDRDPIIKDFRDLLEKDIIKHVTDDYHFSYDRLIYEFNLEFQKPCLLHDVIDLMAKNSGIMRSESSLGAVQGSLRGRGGSRSSRGHDSLSSTKNATDSEEAFEIIGKVHLKGSKKPINVPRDSLDSGVGASNVSTASNSPPSSGKEGDDAFSDTSQSLEPRSVLIRPVTLDELEDPEAPVVKRFIQVRQFISHINGLEVIRLDHKEVAHLIAQYDTLNLLILMHRSGERIS</sequence>
<proteinExistence type="predicted"/>
<dbReference type="GO" id="GO:0005096">
    <property type="term" value="F:GTPase activator activity"/>
    <property type="evidence" value="ECO:0007669"/>
    <property type="project" value="TreeGrafter"/>
</dbReference>
<feature type="domain" description="DEP" evidence="2">
    <location>
        <begin position="1"/>
        <end position="75"/>
    </location>
</feature>
<reference evidence="3 4" key="1">
    <citation type="journal article" date="2021" name="Elife">
        <title>Chloroplast acquisition without the gene transfer in kleptoplastic sea slugs, Plakobranchus ocellatus.</title>
        <authorList>
            <person name="Maeda T."/>
            <person name="Takahashi S."/>
            <person name="Yoshida T."/>
            <person name="Shimamura S."/>
            <person name="Takaki Y."/>
            <person name="Nagai Y."/>
            <person name="Toyoda A."/>
            <person name="Suzuki Y."/>
            <person name="Arimoto A."/>
            <person name="Ishii H."/>
            <person name="Satoh N."/>
            <person name="Nishiyama T."/>
            <person name="Hasebe M."/>
            <person name="Maruyama T."/>
            <person name="Minagawa J."/>
            <person name="Obokata J."/>
            <person name="Shigenobu S."/>
        </authorList>
    </citation>
    <scope>NUCLEOTIDE SEQUENCE [LARGE SCALE GENOMIC DNA]</scope>
</reference>
<feature type="compositionally biased region" description="Polar residues" evidence="1">
    <location>
        <begin position="265"/>
        <end position="278"/>
    </location>
</feature>
<dbReference type="InterPro" id="IPR051832">
    <property type="entry name" value="mTOR-Rac_regulators"/>
</dbReference>
<organism evidence="3 4">
    <name type="scientific">Plakobranchus ocellatus</name>
    <dbReference type="NCBI Taxonomy" id="259542"/>
    <lineage>
        <taxon>Eukaryota</taxon>
        <taxon>Metazoa</taxon>
        <taxon>Spiralia</taxon>
        <taxon>Lophotrochozoa</taxon>
        <taxon>Mollusca</taxon>
        <taxon>Gastropoda</taxon>
        <taxon>Heterobranchia</taxon>
        <taxon>Euthyneura</taxon>
        <taxon>Panpulmonata</taxon>
        <taxon>Sacoglossa</taxon>
        <taxon>Placobranchoidea</taxon>
        <taxon>Plakobranchidae</taxon>
        <taxon>Plakobranchus</taxon>
    </lineage>
</organism>
<keyword evidence="4" id="KW-1185">Reference proteome</keyword>
<dbReference type="GO" id="GO:0007186">
    <property type="term" value="P:G protein-coupled receptor signaling pathway"/>
    <property type="evidence" value="ECO:0007669"/>
    <property type="project" value="TreeGrafter"/>
</dbReference>
<comment type="caution">
    <text evidence="3">The sequence shown here is derived from an EMBL/GenBank/DDBJ whole genome shotgun (WGS) entry which is preliminary data.</text>
</comment>
<dbReference type="GO" id="GO:0023051">
    <property type="term" value="P:regulation of signaling"/>
    <property type="evidence" value="ECO:0007669"/>
    <property type="project" value="TreeGrafter"/>
</dbReference>
<dbReference type="PANTHER" id="PTHR22829:SF16">
    <property type="entry name" value="PH DOMAIN-CONTAINING PROTEIN"/>
    <property type="match status" value="1"/>
</dbReference>
<evidence type="ECO:0000313" key="3">
    <source>
        <dbReference type="EMBL" id="GFN95037.1"/>
    </source>
</evidence>
<dbReference type="SMART" id="SM00049">
    <property type="entry name" value="DEP"/>
    <property type="match status" value="2"/>
</dbReference>
<dbReference type="PROSITE" id="PS50186">
    <property type="entry name" value="DEP"/>
    <property type="match status" value="1"/>
</dbReference>
<protein>
    <submittedName>
        <fullName evidence="3">Dep domain-containing mtor-interacting protein-like</fullName>
    </submittedName>
</protein>
<dbReference type="Proteomes" id="UP000735302">
    <property type="component" value="Unassembled WGS sequence"/>
</dbReference>
<dbReference type="GO" id="GO:0035556">
    <property type="term" value="P:intracellular signal transduction"/>
    <property type="evidence" value="ECO:0007669"/>
    <property type="project" value="InterPro"/>
</dbReference>
<dbReference type="InterPro" id="IPR036388">
    <property type="entry name" value="WH-like_DNA-bd_sf"/>
</dbReference>
<evidence type="ECO:0000259" key="2">
    <source>
        <dbReference type="PROSITE" id="PS50186"/>
    </source>
</evidence>
<evidence type="ECO:0000256" key="1">
    <source>
        <dbReference type="SAM" id="MobiDB-lite"/>
    </source>
</evidence>
<dbReference type="InterPro" id="IPR036390">
    <property type="entry name" value="WH_DNA-bd_sf"/>
</dbReference>
<dbReference type="GO" id="GO:0005886">
    <property type="term" value="C:plasma membrane"/>
    <property type="evidence" value="ECO:0007669"/>
    <property type="project" value="TreeGrafter"/>
</dbReference>
<feature type="region of interest" description="Disordered" evidence="1">
    <location>
        <begin position="252"/>
        <end position="292"/>
    </location>
</feature>
<dbReference type="Gene3D" id="1.10.10.10">
    <property type="entry name" value="Winged helix-like DNA-binding domain superfamily/Winged helix DNA-binding domain"/>
    <property type="match status" value="2"/>
</dbReference>
<accession>A0AAV3ZKE6</accession>
<dbReference type="Pfam" id="PF00610">
    <property type="entry name" value="DEP"/>
    <property type="match status" value="1"/>
</dbReference>
<dbReference type="GO" id="GO:0005085">
    <property type="term" value="F:guanyl-nucleotide exchange factor activity"/>
    <property type="evidence" value="ECO:0007669"/>
    <property type="project" value="TreeGrafter"/>
</dbReference>
<dbReference type="AlphaFoldDB" id="A0AAV3ZKE6"/>
<dbReference type="SUPFAM" id="SSF46785">
    <property type="entry name" value="Winged helix' DNA-binding domain"/>
    <property type="match status" value="2"/>
</dbReference>
<dbReference type="InterPro" id="IPR000591">
    <property type="entry name" value="DEP_dom"/>
</dbReference>
<evidence type="ECO:0000313" key="4">
    <source>
        <dbReference type="Proteomes" id="UP000735302"/>
    </source>
</evidence>